<evidence type="ECO:0000313" key="4">
    <source>
        <dbReference type="EMBL" id="SMH67738.1"/>
    </source>
</evidence>
<protein>
    <recommendedName>
        <fullName evidence="2">ABC-type transport auxiliary lipoprotein component domain-containing protein</fullName>
    </recommendedName>
</protein>
<reference evidence="3" key="1">
    <citation type="submission" date="2014-03" db="EMBL/GenBank/DDBJ databases">
        <authorList>
            <person name="Genoscope - CEA"/>
        </authorList>
    </citation>
    <scope>NUCLEOTIDE SEQUENCE [LARGE SCALE GENOMIC DNA]</scope>
    <source>
        <strain evidence="3">CF27</strain>
    </source>
</reference>
<evidence type="ECO:0000313" key="5">
    <source>
        <dbReference type="Proteomes" id="UP000193925"/>
    </source>
</evidence>
<accession>A0A060UY02</accession>
<keyword evidence="1" id="KW-0732">Signal</keyword>
<sequence>MQDPLSKYSPAGKRMVLAGLVLLAAGCASSAPWQAPYDITPPHPAAPLVSSKGITTALPVLRLARVSAAHWLQTDAYQYHLLYQEPQRLLVYRDARWVGTPPQMIASRLQYQLTGSGQWRAVLAGQSNGMATWLLQVRLTDFVVNFSGPDAGKALVAGTATLVQAADHQVAAQHSFYFTETLPSASAQGGAVAMAGASEHFVTAVSGWAAQMAGIGKSVPQP</sequence>
<dbReference type="InterPro" id="IPR005586">
    <property type="entry name" value="ABC_trans_aux"/>
</dbReference>
<dbReference type="PROSITE" id="PS51257">
    <property type="entry name" value="PROKAR_LIPOPROTEIN"/>
    <property type="match status" value="1"/>
</dbReference>
<dbReference type="Proteomes" id="UP000193925">
    <property type="component" value="Chromosome AFERRI"/>
</dbReference>
<dbReference type="AlphaFoldDB" id="A0A060UY02"/>
<reference evidence="3" key="2">
    <citation type="submission" date="2014-07" db="EMBL/GenBank/DDBJ databases">
        <title>Initial genome analysis of the psychrotolerant acidophile Acidithiobacillus ferrivorans CF27: insights into iron and sulfur oxidation pathways and into biofilm formation.</title>
        <authorList>
            <person name="Talla E."/>
            <person name="Hedrich S."/>
            <person name="Mangenot S."/>
            <person name="Ji B."/>
            <person name="Johnson D.B."/>
            <person name="Barbe V."/>
            <person name="Bonnefoy V."/>
        </authorList>
    </citation>
    <scope>NUCLEOTIDE SEQUENCE [LARGE SCALE GENOMIC DNA]</scope>
    <source>
        <strain evidence="3">CF27</strain>
    </source>
</reference>
<gene>
    <name evidence="4" type="ORF">AFERRI_50940</name>
    <name evidence="3" type="ORF">AFERRI_530274</name>
</gene>
<evidence type="ECO:0000256" key="1">
    <source>
        <dbReference type="SAM" id="SignalP"/>
    </source>
</evidence>
<feature type="chain" id="PRO_5001588426" description="ABC-type transport auxiliary lipoprotein component domain-containing protein" evidence="1">
    <location>
        <begin position="31"/>
        <end position="222"/>
    </location>
</feature>
<proteinExistence type="predicted"/>
<evidence type="ECO:0000259" key="2">
    <source>
        <dbReference type="Pfam" id="PF03886"/>
    </source>
</evidence>
<dbReference type="EMBL" id="CCCS020000049">
    <property type="protein sequence ID" value="CDQ11379.1"/>
    <property type="molecule type" value="Genomic_DNA"/>
</dbReference>
<feature type="signal peptide" evidence="1">
    <location>
        <begin position="1"/>
        <end position="30"/>
    </location>
</feature>
<organism evidence="3">
    <name type="scientific">Acidithiobacillus ferrivorans</name>
    <dbReference type="NCBI Taxonomy" id="160808"/>
    <lineage>
        <taxon>Bacteria</taxon>
        <taxon>Pseudomonadati</taxon>
        <taxon>Pseudomonadota</taxon>
        <taxon>Acidithiobacillia</taxon>
        <taxon>Acidithiobacillales</taxon>
        <taxon>Acidithiobacillaceae</taxon>
        <taxon>Acidithiobacillus</taxon>
    </lineage>
</organism>
<dbReference type="RefSeq" id="WP_035194337.1">
    <property type="nucleotide sequence ID" value="NZ_CCCS020000049.1"/>
</dbReference>
<dbReference type="EMBL" id="LT841305">
    <property type="protein sequence ID" value="SMH67738.1"/>
    <property type="molecule type" value="Genomic_DNA"/>
</dbReference>
<reference evidence="4 5" key="3">
    <citation type="submission" date="2017-03" db="EMBL/GenBank/DDBJ databases">
        <authorList>
            <person name="Regsiter A."/>
            <person name="William W."/>
        </authorList>
    </citation>
    <scope>NUCLEOTIDE SEQUENCE [LARGE SCALE GENOMIC DNA]</scope>
    <source>
        <strain evidence="4">PRJEB5721</strain>
    </source>
</reference>
<name>A0A060UY02_9PROT</name>
<dbReference type="Pfam" id="PF03886">
    <property type="entry name" value="ABC_trans_aux"/>
    <property type="match status" value="1"/>
</dbReference>
<keyword evidence="5" id="KW-1185">Reference proteome</keyword>
<feature type="domain" description="ABC-type transport auxiliary lipoprotein component" evidence="2">
    <location>
        <begin position="45"/>
        <end position="204"/>
    </location>
</feature>
<evidence type="ECO:0000313" key="3">
    <source>
        <dbReference type="EMBL" id="CDQ11379.1"/>
    </source>
</evidence>
<dbReference type="SUPFAM" id="SSF159594">
    <property type="entry name" value="XCC0632-like"/>
    <property type="match status" value="1"/>
</dbReference>
<dbReference type="Gene3D" id="3.40.50.10610">
    <property type="entry name" value="ABC-type transport auxiliary lipoprotein component"/>
    <property type="match status" value="1"/>
</dbReference>